<dbReference type="EMBL" id="JAIXNE010000007">
    <property type="protein sequence ID" value="MCA6078775.1"/>
    <property type="molecule type" value="Genomic_DNA"/>
</dbReference>
<protein>
    <submittedName>
        <fullName evidence="2">Uncharacterized protein</fullName>
    </submittedName>
</protein>
<gene>
    <name evidence="2" type="ORF">LDX50_28125</name>
</gene>
<name>A0A9X1HWP9_9BACT</name>
<evidence type="ECO:0000313" key="3">
    <source>
        <dbReference type="Proteomes" id="UP001139409"/>
    </source>
</evidence>
<accession>A0A9X1HWP9</accession>
<dbReference type="Proteomes" id="UP001139409">
    <property type="component" value="Unassembled WGS sequence"/>
</dbReference>
<dbReference type="RefSeq" id="WP_225699636.1">
    <property type="nucleotide sequence ID" value="NZ_JAIXNE010000007.1"/>
</dbReference>
<reference evidence="2" key="1">
    <citation type="submission" date="2021-09" db="EMBL/GenBank/DDBJ databases">
        <title>Fulvivirga sp. isolated from coastal sediment.</title>
        <authorList>
            <person name="Yu H."/>
        </authorList>
    </citation>
    <scope>NUCLEOTIDE SEQUENCE</scope>
    <source>
        <strain evidence="2">1062</strain>
    </source>
</reference>
<keyword evidence="1" id="KW-0812">Transmembrane</keyword>
<keyword evidence="1" id="KW-0472">Membrane</keyword>
<keyword evidence="3" id="KW-1185">Reference proteome</keyword>
<sequence>MKPIASITRRKFIRVSFFLFIGILILIFALLPFEHIVRRIIKNDLNSLKINDEIIDKFIKEALNNGYLSSFDAKKKWLIRIYDRLPVGWVKFPFEGKYHQYRSEIIADFLLSTDFFLNGMDEQKQINYLGFYNPYSRPCSNPFSNLFYSRV</sequence>
<evidence type="ECO:0000313" key="2">
    <source>
        <dbReference type="EMBL" id="MCA6078775.1"/>
    </source>
</evidence>
<organism evidence="2 3">
    <name type="scientific">Fulvivirga sedimenti</name>
    <dbReference type="NCBI Taxonomy" id="2879465"/>
    <lineage>
        <taxon>Bacteria</taxon>
        <taxon>Pseudomonadati</taxon>
        <taxon>Bacteroidota</taxon>
        <taxon>Cytophagia</taxon>
        <taxon>Cytophagales</taxon>
        <taxon>Fulvivirgaceae</taxon>
        <taxon>Fulvivirga</taxon>
    </lineage>
</organism>
<feature type="transmembrane region" description="Helical" evidence="1">
    <location>
        <begin position="12"/>
        <end position="33"/>
    </location>
</feature>
<proteinExistence type="predicted"/>
<evidence type="ECO:0000256" key="1">
    <source>
        <dbReference type="SAM" id="Phobius"/>
    </source>
</evidence>
<dbReference type="AlphaFoldDB" id="A0A9X1HWP9"/>
<comment type="caution">
    <text evidence="2">The sequence shown here is derived from an EMBL/GenBank/DDBJ whole genome shotgun (WGS) entry which is preliminary data.</text>
</comment>
<keyword evidence="1" id="KW-1133">Transmembrane helix</keyword>